<accession>A0A1I7V8W7</accession>
<evidence type="ECO:0000313" key="3">
    <source>
        <dbReference type="Proteomes" id="UP000095285"/>
    </source>
</evidence>
<dbReference type="WBParaSite" id="EN70_11161">
    <property type="protein sequence ID" value="EN70_11161"/>
    <property type="gene ID" value="EN70_11161"/>
</dbReference>
<reference evidence="4" key="2">
    <citation type="submission" date="2016-11" db="UniProtKB">
        <authorList>
            <consortium name="WormBaseParasite"/>
        </authorList>
    </citation>
    <scope>IDENTIFICATION</scope>
</reference>
<reference evidence="3" key="1">
    <citation type="submission" date="2012-04" db="EMBL/GenBank/DDBJ databases">
        <title>The Genome Sequence of Loa loa.</title>
        <authorList>
            <consortium name="The Broad Institute Genome Sequencing Platform"/>
            <consortium name="Broad Institute Genome Sequencing Center for Infectious Disease"/>
            <person name="Nutman T.B."/>
            <person name="Fink D.L."/>
            <person name="Russ C."/>
            <person name="Young S."/>
            <person name="Zeng Q."/>
            <person name="Gargeya S."/>
            <person name="Alvarado L."/>
            <person name="Berlin A."/>
            <person name="Chapman S.B."/>
            <person name="Chen Z."/>
            <person name="Freedman E."/>
            <person name="Gellesch M."/>
            <person name="Goldberg J."/>
            <person name="Griggs A."/>
            <person name="Gujja S."/>
            <person name="Heilman E.R."/>
            <person name="Heiman D."/>
            <person name="Howarth C."/>
            <person name="Mehta T."/>
            <person name="Neiman D."/>
            <person name="Pearson M."/>
            <person name="Roberts A."/>
            <person name="Saif S."/>
            <person name="Shea T."/>
            <person name="Shenoy N."/>
            <person name="Sisk P."/>
            <person name="Stolte C."/>
            <person name="Sykes S."/>
            <person name="White J."/>
            <person name="Yandava C."/>
            <person name="Haas B."/>
            <person name="Henn M.R."/>
            <person name="Nusbaum C."/>
            <person name="Birren B."/>
        </authorList>
    </citation>
    <scope>NUCLEOTIDE SEQUENCE [LARGE SCALE GENOMIC DNA]</scope>
</reference>
<feature type="compositionally biased region" description="Low complexity" evidence="1">
    <location>
        <begin position="87"/>
        <end position="106"/>
    </location>
</feature>
<organism evidence="3 4">
    <name type="scientific">Loa loa</name>
    <name type="common">Eye worm</name>
    <name type="synonym">Filaria loa</name>
    <dbReference type="NCBI Taxonomy" id="7209"/>
    <lineage>
        <taxon>Eukaryota</taxon>
        <taxon>Metazoa</taxon>
        <taxon>Ecdysozoa</taxon>
        <taxon>Nematoda</taxon>
        <taxon>Chromadorea</taxon>
        <taxon>Rhabditida</taxon>
        <taxon>Spirurina</taxon>
        <taxon>Spiruromorpha</taxon>
        <taxon>Filarioidea</taxon>
        <taxon>Onchocercidae</taxon>
        <taxon>Loa</taxon>
    </lineage>
</organism>
<keyword evidence="3" id="KW-1185">Reference proteome</keyword>
<keyword evidence="2" id="KW-0812">Transmembrane</keyword>
<proteinExistence type="predicted"/>
<keyword evidence="2" id="KW-0472">Membrane</keyword>
<dbReference type="AlphaFoldDB" id="A0A1I7V8W7"/>
<dbReference type="Proteomes" id="UP000095285">
    <property type="component" value="Unassembled WGS sequence"/>
</dbReference>
<protein>
    <submittedName>
        <fullName evidence="4">Uncharacterized protein</fullName>
    </submittedName>
</protein>
<sequence length="296" mass="32913">MISEKERYGFGCFARTITAKQQPGSKPKLFYSLESSHPTNTHQKSAHHLVSKSPQLSIALELDEDLLSSERELMPLNELRYSDEEVSGSSAFSTTTTTNSGPSIFTSTNISTEGMSSIEPIPCLSIGPYHQRPTPILTDSTFAGSFLNISPPNYPPPSAPTEMRGPPPQRDPPIPPLIQDEASTAHVVDDSQYDEPGIPPETEKYYKGLVSSRRHSKLLNNNYEISSSQQIRTTFTPNTRNARLKEQEAESGSQWDDETRQMLLQNPETGSYYVPTSSGKLFLVIILMVWTVIIVF</sequence>
<keyword evidence="2" id="KW-1133">Transmembrane helix</keyword>
<evidence type="ECO:0000256" key="2">
    <source>
        <dbReference type="SAM" id="Phobius"/>
    </source>
</evidence>
<feature type="region of interest" description="Disordered" evidence="1">
    <location>
        <begin position="86"/>
        <end position="111"/>
    </location>
</feature>
<evidence type="ECO:0000313" key="4">
    <source>
        <dbReference type="WBParaSite" id="EN70_11161"/>
    </source>
</evidence>
<feature type="compositionally biased region" description="Pro residues" evidence="1">
    <location>
        <begin position="152"/>
        <end position="176"/>
    </location>
</feature>
<feature type="region of interest" description="Disordered" evidence="1">
    <location>
        <begin position="147"/>
        <end position="178"/>
    </location>
</feature>
<feature type="transmembrane region" description="Helical" evidence="2">
    <location>
        <begin position="272"/>
        <end position="295"/>
    </location>
</feature>
<name>A0A1I7V8W7_LOALO</name>
<evidence type="ECO:0000256" key="1">
    <source>
        <dbReference type="SAM" id="MobiDB-lite"/>
    </source>
</evidence>